<organism evidence="3 4">
    <name type="scientific">Pleuronectes platessa</name>
    <name type="common">European plaice</name>
    <dbReference type="NCBI Taxonomy" id="8262"/>
    <lineage>
        <taxon>Eukaryota</taxon>
        <taxon>Metazoa</taxon>
        <taxon>Chordata</taxon>
        <taxon>Craniata</taxon>
        <taxon>Vertebrata</taxon>
        <taxon>Euteleostomi</taxon>
        <taxon>Actinopterygii</taxon>
        <taxon>Neopterygii</taxon>
        <taxon>Teleostei</taxon>
        <taxon>Neoteleostei</taxon>
        <taxon>Acanthomorphata</taxon>
        <taxon>Carangaria</taxon>
        <taxon>Pleuronectiformes</taxon>
        <taxon>Pleuronectoidei</taxon>
        <taxon>Pleuronectidae</taxon>
        <taxon>Pleuronectes</taxon>
    </lineage>
</organism>
<feature type="compositionally biased region" description="Basic and acidic residues" evidence="1">
    <location>
        <begin position="48"/>
        <end position="70"/>
    </location>
</feature>
<evidence type="ECO:0000256" key="1">
    <source>
        <dbReference type="SAM" id="MobiDB-lite"/>
    </source>
</evidence>
<accession>A0A9N7UNT2</accession>
<dbReference type="Proteomes" id="UP001153269">
    <property type="component" value="Unassembled WGS sequence"/>
</dbReference>
<evidence type="ECO:0000313" key="3">
    <source>
        <dbReference type="EMBL" id="CAB1435919.1"/>
    </source>
</evidence>
<feature type="transmembrane region" description="Helical" evidence="2">
    <location>
        <begin position="12"/>
        <end position="32"/>
    </location>
</feature>
<sequence length="111" mass="11973">MATALGSFTPLGIVGILGNLGIVGIVGIVGILGNLGSVPDISAVTWSRPERRSREEEQRGGAERRSRRPEEEEEEEMDGETLSRINEDRPTGQLVPHQRPAAALHSALVDH</sequence>
<evidence type="ECO:0000256" key="2">
    <source>
        <dbReference type="SAM" id="Phobius"/>
    </source>
</evidence>
<comment type="caution">
    <text evidence="3">The sequence shown here is derived from an EMBL/GenBank/DDBJ whole genome shotgun (WGS) entry which is preliminary data.</text>
</comment>
<feature type="region of interest" description="Disordered" evidence="1">
    <location>
        <begin position="43"/>
        <end position="111"/>
    </location>
</feature>
<dbReference type="AlphaFoldDB" id="A0A9N7UNT2"/>
<keyword evidence="2" id="KW-0472">Membrane</keyword>
<protein>
    <submittedName>
        <fullName evidence="3">Uncharacterized protein</fullName>
    </submittedName>
</protein>
<reference evidence="3" key="1">
    <citation type="submission" date="2020-03" db="EMBL/GenBank/DDBJ databases">
        <authorList>
            <person name="Weist P."/>
        </authorList>
    </citation>
    <scope>NUCLEOTIDE SEQUENCE</scope>
</reference>
<keyword evidence="2" id="KW-1133">Transmembrane helix</keyword>
<keyword evidence="2" id="KW-0812">Transmembrane</keyword>
<gene>
    <name evidence="3" type="ORF">PLEPLA_LOCUS23946</name>
</gene>
<keyword evidence="4" id="KW-1185">Reference proteome</keyword>
<evidence type="ECO:0000313" key="4">
    <source>
        <dbReference type="Proteomes" id="UP001153269"/>
    </source>
</evidence>
<dbReference type="EMBL" id="CADEAL010001829">
    <property type="protein sequence ID" value="CAB1435919.1"/>
    <property type="molecule type" value="Genomic_DNA"/>
</dbReference>
<proteinExistence type="predicted"/>
<name>A0A9N7UNT2_PLEPL</name>